<accession>A0AAV5IHA5</accession>
<feature type="compositionally biased region" description="Polar residues" evidence="1">
    <location>
        <begin position="1"/>
        <end position="27"/>
    </location>
</feature>
<dbReference type="EMBL" id="BPVZ01000014">
    <property type="protein sequence ID" value="GKU99724.1"/>
    <property type="molecule type" value="Genomic_DNA"/>
</dbReference>
<evidence type="ECO:0000256" key="1">
    <source>
        <dbReference type="SAM" id="MobiDB-lite"/>
    </source>
</evidence>
<feature type="region of interest" description="Disordered" evidence="1">
    <location>
        <begin position="1"/>
        <end position="30"/>
    </location>
</feature>
<reference evidence="2 3" key="1">
    <citation type="journal article" date="2021" name="Commun. Biol.">
        <title>The genome of Shorea leprosula (Dipterocarpaceae) highlights the ecological relevance of drought in aseasonal tropical rainforests.</title>
        <authorList>
            <person name="Ng K.K.S."/>
            <person name="Kobayashi M.J."/>
            <person name="Fawcett J.A."/>
            <person name="Hatakeyama M."/>
            <person name="Paape T."/>
            <person name="Ng C.H."/>
            <person name="Ang C.C."/>
            <person name="Tnah L.H."/>
            <person name="Lee C.T."/>
            <person name="Nishiyama T."/>
            <person name="Sese J."/>
            <person name="O'Brien M.J."/>
            <person name="Copetti D."/>
            <person name="Mohd Noor M.I."/>
            <person name="Ong R.C."/>
            <person name="Putra M."/>
            <person name="Sireger I.Z."/>
            <person name="Indrioko S."/>
            <person name="Kosugi Y."/>
            <person name="Izuno A."/>
            <person name="Isagi Y."/>
            <person name="Lee S.L."/>
            <person name="Shimizu K.K."/>
        </authorList>
    </citation>
    <scope>NUCLEOTIDE SEQUENCE [LARGE SCALE GENOMIC DNA]</scope>
    <source>
        <strain evidence="2">214</strain>
    </source>
</reference>
<evidence type="ECO:0000313" key="2">
    <source>
        <dbReference type="EMBL" id="GKU99724.1"/>
    </source>
</evidence>
<sequence>MPVMRATSSHIANGNQKPSQDDGQGVQQPCPPPHIFYDILRGVIDLNLASLIQVIWVLHENQQRTTQLLANLQAQHAVQDSTQPVNMARTSQPQEVQTRATDSIGGFVAQPSNAAAPTVVTANIDRALPNAFIHDPPYPKEILSRPYPKNYESPTFPQYDGRKGSGVKHVNKFLDVLGAHVDDKDLCLREFSKSLSDRAYTCEERITILDLYHTCQCVDEDLMVYVKRFRDLALDCYGSHVESFLVEICINNMFLEYHAILENIGISQFARLLNVAGKIAISVKAIFVRSL</sequence>
<evidence type="ECO:0000313" key="3">
    <source>
        <dbReference type="Proteomes" id="UP001054252"/>
    </source>
</evidence>
<keyword evidence="3" id="KW-1185">Reference proteome</keyword>
<gene>
    <name evidence="2" type="ORF">SLEP1_g12528</name>
</gene>
<evidence type="ECO:0008006" key="4">
    <source>
        <dbReference type="Google" id="ProtNLM"/>
    </source>
</evidence>
<organism evidence="2 3">
    <name type="scientific">Rubroshorea leprosula</name>
    <dbReference type="NCBI Taxonomy" id="152421"/>
    <lineage>
        <taxon>Eukaryota</taxon>
        <taxon>Viridiplantae</taxon>
        <taxon>Streptophyta</taxon>
        <taxon>Embryophyta</taxon>
        <taxon>Tracheophyta</taxon>
        <taxon>Spermatophyta</taxon>
        <taxon>Magnoliopsida</taxon>
        <taxon>eudicotyledons</taxon>
        <taxon>Gunneridae</taxon>
        <taxon>Pentapetalae</taxon>
        <taxon>rosids</taxon>
        <taxon>malvids</taxon>
        <taxon>Malvales</taxon>
        <taxon>Dipterocarpaceae</taxon>
        <taxon>Rubroshorea</taxon>
    </lineage>
</organism>
<dbReference type="AlphaFoldDB" id="A0AAV5IHA5"/>
<proteinExistence type="predicted"/>
<comment type="caution">
    <text evidence="2">The sequence shown here is derived from an EMBL/GenBank/DDBJ whole genome shotgun (WGS) entry which is preliminary data.</text>
</comment>
<protein>
    <recommendedName>
        <fullName evidence="4">Retrotransposon gag domain-containing protein</fullName>
    </recommendedName>
</protein>
<dbReference type="Proteomes" id="UP001054252">
    <property type="component" value="Unassembled WGS sequence"/>
</dbReference>
<name>A0AAV5IHA5_9ROSI</name>